<keyword evidence="1" id="KW-0732">Signal</keyword>
<evidence type="ECO:0000256" key="1">
    <source>
        <dbReference type="SAM" id="SignalP"/>
    </source>
</evidence>
<dbReference type="InterPro" id="IPR007410">
    <property type="entry name" value="LpqE-like"/>
</dbReference>
<keyword evidence="3" id="KW-1185">Reference proteome</keyword>
<dbReference type="SUPFAM" id="SSF110087">
    <property type="entry name" value="DR1885-like metal-binding protein"/>
    <property type="match status" value="1"/>
</dbReference>
<evidence type="ECO:0000313" key="2">
    <source>
        <dbReference type="EMBL" id="GAA2106901.1"/>
    </source>
</evidence>
<reference evidence="3" key="1">
    <citation type="journal article" date="2019" name="Int. J. Syst. Evol. Microbiol.">
        <title>The Global Catalogue of Microorganisms (GCM) 10K type strain sequencing project: providing services to taxonomists for standard genome sequencing and annotation.</title>
        <authorList>
            <consortium name="The Broad Institute Genomics Platform"/>
            <consortium name="The Broad Institute Genome Sequencing Center for Infectious Disease"/>
            <person name="Wu L."/>
            <person name="Ma J."/>
        </authorList>
    </citation>
    <scope>NUCLEOTIDE SEQUENCE [LARGE SCALE GENOMIC DNA]</scope>
    <source>
        <strain evidence="3">JCM 15481</strain>
    </source>
</reference>
<feature type="chain" id="PRO_5046691472" evidence="1">
    <location>
        <begin position="36"/>
        <end position="169"/>
    </location>
</feature>
<sequence length="169" mass="17720">MTRPDRRRRFREALRAVLAPVVASAVALAGLSAWAATGNAGVPPRIGEVVGYVLLPYGEQRNTSAFFLIPNTGDVDDRLLSVTSPAAGENGTRLGRHRATAGGGAAYTEVVSSAAIPARTSLDMDPHNVRVLLTAPNGWKPGDTVPFTLHFEHSGSVGTEAVVVRPGAR</sequence>
<evidence type="ECO:0000313" key="3">
    <source>
        <dbReference type="Proteomes" id="UP001500443"/>
    </source>
</evidence>
<dbReference type="InterPro" id="IPR058248">
    <property type="entry name" value="Lxx211020-like"/>
</dbReference>
<protein>
    <submittedName>
        <fullName evidence="2">Copper chaperone PCu(A)C</fullName>
    </submittedName>
</protein>
<gene>
    <name evidence="2" type="ORF">GCM10009802_01530</name>
</gene>
<dbReference type="Pfam" id="PF04314">
    <property type="entry name" value="PCuAC"/>
    <property type="match status" value="1"/>
</dbReference>
<organism evidence="2 3">
    <name type="scientific">Streptomyces synnematoformans</name>
    <dbReference type="NCBI Taxonomy" id="415721"/>
    <lineage>
        <taxon>Bacteria</taxon>
        <taxon>Bacillati</taxon>
        <taxon>Actinomycetota</taxon>
        <taxon>Actinomycetes</taxon>
        <taxon>Kitasatosporales</taxon>
        <taxon>Streptomycetaceae</taxon>
        <taxon>Streptomyces</taxon>
    </lineage>
</organism>
<dbReference type="Gene3D" id="2.60.40.1890">
    <property type="entry name" value="PCu(A)C copper chaperone"/>
    <property type="match status" value="1"/>
</dbReference>
<feature type="signal peptide" evidence="1">
    <location>
        <begin position="1"/>
        <end position="35"/>
    </location>
</feature>
<dbReference type="PANTHER" id="PTHR36302">
    <property type="entry name" value="BLR7088 PROTEIN"/>
    <property type="match status" value="1"/>
</dbReference>
<dbReference type="RefSeq" id="WP_344286723.1">
    <property type="nucleotide sequence ID" value="NZ_BAAAPF010000002.1"/>
</dbReference>
<dbReference type="InterPro" id="IPR036182">
    <property type="entry name" value="PCuAC_sf"/>
</dbReference>
<dbReference type="EMBL" id="BAAAPF010000002">
    <property type="protein sequence ID" value="GAA2106901.1"/>
    <property type="molecule type" value="Genomic_DNA"/>
</dbReference>
<name>A0ABP5IXP9_9ACTN</name>
<dbReference type="PANTHER" id="PTHR36302:SF1">
    <property type="entry name" value="COPPER CHAPERONE PCU(A)C"/>
    <property type="match status" value="1"/>
</dbReference>
<comment type="caution">
    <text evidence="2">The sequence shown here is derived from an EMBL/GenBank/DDBJ whole genome shotgun (WGS) entry which is preliminary data.</text>
</comment>
<accession>A0ABP5IXP9</accession>
<dbReference type="Proteomes" id="UP001500443">
    <property type="component" value="Unassembled WGS sequence"/>
</dbReference>
<proteinExistence type="predicted"/>